<comment type="caution">
    <text evidence="1">The sequence shown here is derived from an EMBL/GenBank/DDBJ whole genome shotgun (WGS) entry which is preliminary data.</text>
</comment>
<evidence type="ECO:0000313" key="1">
    <source>
        <dbReference type="EMBL" id="TYK05218.1"/>
    </source>
</evidence>
<dbReference type="EMBL" id="SSTD01013924">
    <property type="protein sequence ID" value="TYK05218.1"/>
    <property type="molecule type" value="Genomic_DNA"/>
</dbReference>
<reference evidence="1 2" key="1">
    <citation type="submission" date="2019-08" db="EMBL/GenBank/DDBJ databases">
        <title>Draft genome sequences of two oriental melons (Cucumis melo L. var makuwa).</title>
        <authorList>
            <person name="Kwon S.-Y."/>
        </authorList>
    </citation>
    <scope>NUCLEOTIDE SEQUENCE [LARGE SCALE GENOMIC DNA]</scope>
    <source>
        <strain evidence="2">cv. Chang Bougi</strain>
        <tissue evidence="1">Leaf</tissue>
    </source>
</reference>
<dbReference type="Proteomes" id="UP000321947">
    <property type="component" value="Unassembled WGS sequence"/>
</dbReference>
<sequence length="123" mass="13692">MVGGSTGNREFDSDRRTRLEGTCTARTRARLRMTRLPGVRPAGTRVRLEAGGLVSRERTDDWRCRTAGGAGRVWFYGERRGSGRLRQTAKGGGGLRVGPVENEDCRFALRRRATRRHGFGSDL</sequence>
<organism evidence="1 2">
    <name type="scientific">Cucumis melo var. makuwa</name>
    <name type="common">Oriental melon</name>
    <dbReference type="NCBI Taxonomy" id="1194695"/>
    <lineage>
        <taxon>Eukaryota</taxon>
        <taxon>Viridiplantae</taxon>
        <taxon>Streptophyta</taxon>
        <taxon>Embryophyta</taxon>
        <taxon>Tracheophyta</taxon>
        <taxon>Spermatophyta</taxon>
        <taxon>Magnoliopsida</taxon>
        <taxon>eudicotyledons</taxon>
        <taxon>Gunneridae</taxon>
        <taxon>Pentapetalae</taxon>
        <taxon>rosids</taxon>
        <taxon>fabids</taxon>
        <taxon>Cucurbitales</taxon>
        <taxon>Cucurbitaceae</taxon>
        <taxon>Benincaseae</taxon>
        <taxon>Cucumis</taxon>
    </lineage>
</organism>
<accession>A0A5D3C1Z1</accession>
<proteinExistence type="predicted"/>
<protein>
    <submittedName>
        <fullName evidence="1">Uncharacterized protein</fullName>
    </submittedName>
</protein>
<evidence type="ECO:0000313" key="2">
    <source>
        <dbReference type="Proteomes" id="UP000321947"/>
    </source>
</evidence>
<name>A0A5D3C1Z1_CUCMM</name>
<dbReference type="AlphaFoldDB" id="A0A5D3C1Z1"/>
<gene>
    <name evidence="1" type="ORF">E5676_scaffold108G00230</name>
</gene>